<accession>A0A437QUU7</accession>
<evidence type="ECO:0000313" key="1">
    <source>
        <dbReference type="EMBL" id="RVU38292.1"/>
    </source>
</evidence>
<evidence type="ECO:0000313" key="2">
    <source>
        <dbReference type="Proteomes" id="UP000287447"/>
    </source>
</evidence>
<keyword evidence="1" id="KW-0378">Hydrolase</keyword>
<dbReference type="Pfam" id="PF05013">
    <property type="entry name" value="FGase"/>
    <property type="match status" value="1"/>
</dbReference>
<dbReference type="GO" id="GO:0016787">
    <property type="term" value="F:hydrolase activity"/>
    <property type="evidence" value="ECO:0007669"/>
    <property type="project" value="UniProtKB-KW"/>
</dbReference>
<proteinExistence type="predicted"/>
<comment type="caution">
    <text evidence="1">The sequence shown here is derived from an EMBL/GenBank/DDBJ whole genome shotgun (WGS) entry which is preliminary data.</text>
</comment>
<dbReference type="Proteomes" id="UP000287447">
    <property type="component" value="Unassembled WGS sequence"/>
</dbReference>
<organism evidence="1 2">
    <name type="scientific">Hwanghaeella grinnelliae</name>
    <dbReference type="NCBI Taxonomy" id="2500179"/>
    <lineage>
        <taxon>Bacteria</taxon>
        <taxon>Pseudomonadati</taxon>
        <taxon>Pseudomonadota</taxon>
        <taxon>Alphaproteobacteria</taxon>
        <taxon>Rhodospirillales</taxon>
        <taxon>Rhodospirillaceae</taxon>
        <taxon>Hwanghaeella</taxon>
    </lineage>
</organism>
<sequence length="336" mass="37719">MFQAMLVFDGGLPFAERAGNVRSIVQIWPNTQSSCRGMAVWEFDVSDLAVPGVFSLHRPAGPTAPVVFDSPHSGTVFPADFGSIVPERILRRVQDNFVDDLFFDVLEVGASLLCAHFPRSYIDPNRARDDLDSRLLSEAWPDPLRPTDKSRLGHGLIWRACPTDRAMYDRRLTVQEVRGRIATYWEPYHAALGDEIDRLWRQFGQVWHVNCHSMPAGSSPIVARRGGSQRADIVIGDRDGRSSDPEFTSFVRDRLEQRGYSVRLNDPYKGAYLVEAYAAPAVGRSSIQMEINRSIYMNEGTLEKSDNFEVLRRDLAAVAEEIAGFALDRTMPQAAE</sequence>
<dbReference type="Gene3D" id="3.40.630.40">
    <property type="entry name" value="Zn-dependent exopeptidases"/>
    <property type="match status" value="1"/>
</dbReference>
<name>A0A437QUU7_9PROT</name>
<reference evidence="2" key="1">
    <citation type="submission" date="2019-01" db="EMBL/GenBank/DDBJ databases">
        <title>Gri0909 isolated from a small marine red alga.</title>
        <authorList>
            <person name="Kim J."/>
            <person name="Jeong S.E."/>
            <person name="Jeon C.O."/>
        </authorList>
    </citation>
    <scope>NUCLEOTIDE SEQUENCE [LARGE SCALE GENOMIC DNA]</scope>
    <source>
        <strain evidence="2">Gri0909</strain>
    </source>
</reference>
<dbReference type="EMBL" id="SADE01000001">
    <property type="protein sequence ID" value="RVU38292.1"/>
    <property type="molecule type" value="Genomic_DNA"/>
</dbReference>
<dbReference type="SUPFAM" id="SSF53187">
    <property type="entry name" value="Zn-dependent exopeptidases"/>
    <property type="match status" value="1"/>
</dbReference>
<protein>
    <submittedName>
        <fullName evidence="1">N-formylglutamate amidohydrolase</fullName>
    </submittedName>
</protein>
<dbReference type="AlphaFoldDB" id="A0A437QUU7"/>
<gene>
    <name evidence="1" type="ORF">EOI86_03085</name>
</gene>
<dbReference type="InterPro" id="IPR007709">
    <property type="entry name" value="N-FG_amidohydro"/>
</dbReference>
<keyword evidence="2" id="KW-1185">Reference proteome</keyword>